<name>A0A1E1MB82_RHYSE</name>
<dbReference type="AlphaFoldDB" id="A0A1E1MB82"/>
<evidence type="ECO:0000313" key="1">
    <source>
        <dbReference type="EMBL" id="CZT45975.1"/>
    </source>
</evidence>
<reference evidence="2" key="1">
    <citation type="submission" date="2016-03" db="EMBL/GenBank/DDBJ databases">
        <authorList>
            <person name="Guldener U."/>
        </authorList>
    </citation>
    <scope>NUCLEOTIDE SEQUENCE [LARGE SCALE GENOMIC DNA]</scope>
</reference>
<protein>
    <submittedName>
        <fullName evidence="1">Uncharacterized protein</fullName>
    </submittedName>
</protein>
<gene>
    <name evidence="1" type="ORF">RSE6_06341</name>
</gene>
<dbReference type="Proteomes" id="UP000177625">
    <property type="component" value="Unassembled WGS sequence"/>
</dbReference>
<proteinExistence type="predicted"/>
<accession>A0A1E1MB82</accession>
<organism evidence="1 2">
    <name type="scientific">Rhynchosporium secalis</name>
    <name type="common">Barley scald fungus</name>
    <dbReference type="NCBI Taxonomy" id="38038"/>
    <lineage>
        <taxon>Eukaryota</taxon>
        <taxon>Fungi</taxon>
        <taxon>Dikarya</taxon>
        <taxon>Ascomycota</taxon>
        <taxon>Pezizomycotina</taxon>
        <taxon>Leotiomycetes</taxon>
        <taxon>Helotiales</taxon>
        <taxon>Ploettnerulaceae</taxon>
        <taxon>Rhynchosporium</taxon>
    </lineage>
</organism>
<dbReference type="EMBL" id="FJVC01000233">
    <property type="protein sequence ID" value="CZT45975.1"/>
    <property type="molecule type" value="Genomic_DNA"/>
</dbReference>
<evidence type="ECO:0000313" key="2">
    <source>
        <dbReference type="Proteomes" id="UP000177625"/>
    </source>
</evidence>
<sequence>MSIAIRGVFSGLKSLLLCSMHERKCAVHDESSSTTVRESSVARWQNPDRVSTFYFIDNADDDPMIDPAPNTAKMFKE</sequence>
<keyword evidence="2" id="KW-1185">Reference proteome</keyword>